<feature type="signal peptide" evidence="1">
    <location>
        <begin position="1"/>
        <end position="19"/>
    </location>
</feature>
<keyword evidence="2" id="KW-0378">Hydrolase</keyword>
<reference evidence="2" key="1">
    <citation type="journal article" date="2019" name="Nat. Med.">
        <title>A library of human gut bacterial isolates paired with longitudinal multiomics data enables mechanistic microbiome research.</title>
        <authorList>
            <person name="Poyet M."/>
            <person name="Groussin M."/>
            <person name="Gibbons S.M."/>
            <person name="Avila-Pacheco J."/>
            <person name="Jiang X."/>
            <person name="Kearney S.M."/>
            <person name="Perrotta A.R."/>
            <person name="Berdy B."/>
            <person name="Zhao S."/>
            <person name="Lieberman T.D."/>
            <person name="Swanson P.K."/>
            <person name="Smith M."/>
            <person name="Roesemann S."/>
            <person name="Alexander J.E."/>
            <person name="Rich S.A."/>
            <person name="Livny J."/>
            <person name="Vlamakis H."/>
            <person name="Clish C."/>
            <person name="Bullock K."/>
            <person name="Deik A."/>
            <person name="Scott J."/>
            <person name="Pierce K.A."/>
            <person name="Xavier R.J."/>
            <person name="Alm E.J."/>
        </authorList>
    </citation>
    <scope>NUCLEOTIDE SEQUENCE</scope>
    <source>
        <strain evidence="2">BIOML-A4</strain>
    </source>
</reference>
<dbReference type="RefSeq" id="WP_010800242.1">
    <property type="nucleotide sequence ID" value="NZ_CATDPY010000160.1"/>
</dbReference>
<accession>A0A6G1ZAR3</accession>
<dbReference type="GO" id="GO:0016787">
    <property type="term" value="F:hydrolase activity"/>
    <property type="evidence" value="ECO:0007669"/>
    <property type="project" value="UniProtKB-KW"/>
</dbReference>
<dbReference type="SUPFAM" id="SSF56281">
    <property type="entry name" value="Metallo-hydrolase/oxidoreductase"/>
    <property type="match status" value="1"/>
</dbReference>
<comment type="caution">
    <text evidence="2">The sequence shown here is derived from an EMBL/GenBank/DDBJ whole genome shotgun (WGS) entry which is preliminary data.</text>
</comment>
<proteinExistence type="predicted"/>
<keyword evidence="1" id="KW-0732">Signal</keyword>
<organism evidence="2">
    <name type="scientific">Parabacteroides goldsteinii</name>
    <dbReference type="NCBI Taxonomy" id="328812"/>
    <lineage>
        <taxon>Bacteria</taxon>
        <taxon>Pseudomonadati</taxon>
        <taxon>Bacteroidota</taxon>
        <taxon>Bacteroidia</taxon>
        <taxon>Bacteroidales</taxon>
        <taxon>Tannerellaceae</taxon>
        <taxon>Parabacteroides</taxon>
    </lineage>
</organism>
<dbReference type="EMBL" id="WKLP01000006">
    <property type="protein sequence ID" value="MRY11009.1"/>
    <property type="molecule type" value="Genomic_DNA"/>
</dbReference>
<sequence length="340" mass="38917">MKKNLFLLFLFFMTSASFAQKQEKTTPFWGKQEVYLVNQTEKIFRLVDVLLKENMPSVGEPALARKSALLLLDGIFHDTRLDGSKVLSDFADVRLNSVLEDLKLPLTEGMKVYKLYNDGFIVRTKSATVAFDLYRGGKMKEGGHLISDGKMRAIAEQCDIMFLSHNHPDHVDPVVVKMFTDAGKEVVAPTDVLMGNGAVTHVRSEQIMDKKFKLKRSKLKVKILPGHQSEMMNNIHVVTTSEGFTFVQTGDQYNKEDLKWLLTVYKKIPEVDVLMINCWANRLSDTIDGFNPKLVLTGHENELGHTIDHRESYWASYVKLEDVRKPNCLMTWGECFWYKK</sequence>
<protein>
    <submittedName>
        <fullName evidence="2">MBL fold metallo-hydrolase</fullName>
    </submittedName>
</protein>
<evidence type="ECO:0000313" key="2">
    <source>
        <dbReference type="EMBL" id="MRY11009.1"/>
    </source>
</evidence>
<dbReference type="Gene3D" id="3.60.15.10">
    <property type="entry name" value="Ribonuclease Z/Hydroxyacylglutathione hydrolase-like"/>
    <property type="match status" value="1"/>
</dbReference>
<gene>
    <name evidence="2" type="ORF">GKE01_05925</name>
</gene>
<feature type="chain" id="PRO_5026126237" evidence="1">
    <location>
        <begin position="20"/>
        <end position="340"/>
    </location>
</feature>
<dbReference type="AlphaFoldDB" id="A0A6G1ZAR3"/>
<dbReference type="InterPro" id="IPR036866">
    <property type="entry name" value="RibonucZ/Hydroxyglut_hydro"/>
</dbReference>
<name>A0A6G1ZAR3_9BACT</name>
<evidence type="ECO:0000256" key="1">
    <source>
        <dbReference type="SAM" id="SignalP"/>
    </source>
</evidence>